<feature type="transmembrane region" description="Helical" evidence="1">
    <location>
        <begin position="42"/>
        <end position="60"/>
    </location>
</feature>
<keyword evidence="3" id="KW-1185">Reference proteome</keyword>
<keyword evidence="1" id="KW-0812">Transmembrane</keyword>
<reference evidence="2" key="2">
    <citation type="journal article" date="2023" name="Plants (Basel)">
        <title>Annotation of the Turnera subulata (Passifloraceae) Draft Genome Reveals the S-Locus Evolved after the Divergence of Turneroideae from Passifloroideae in a Stepwise Manner.</title>
        <authorList>
            <person name="Henning P.M."/>
            <person name="Roalson E.H."/>
            <person name="Mir W."/>
            <person name="McCubbin A.G."/>
            <person name="Shore J.S."/>
        </authorList>
    </citation>
    <scope>NUCLEOTIDE SEQUENCE</scope>
    <source>
        <strain evidence="2">F60SS</strain>
    </source>
</reference>
<keyword evidence="1" id="KW-0472">Membrane</keyword>
<name>A0A9Q0G848_9ROSI</name>
<comment type="caution">
    <text evidence="2">The sequence shown here is derived from an EMBL/GenBank/DDBJ whole genome shotgun (WGS) entry which is preliminary data.</text>
</comment>
<keyword evidence="1" id="KW-1133">Transmembrane helix</keyword>
<proteinExistence type="predicted"/>
<protein>
    <submittedName>
        <fullName evidence="2">Uncharacterized protein</fullName>
    </submittedName>
</protein>
<accession>A0A9Q0G848</accession>
<evidence type="ECO:0000256" key="1">
    <source>
        <dbReference type="SAM" id="Phobius"/>
    </source>
</evidence>
<dbReference type="Proteomes" id="UP001141552">
    <property type="component" value="Unassembled WGS sequence"/>
</dbReference>
<sequence length="94" mass="11247">MRGYMCRFNFALSMCLMTSQPPLCSRYKARLFIYLYSCNNLYHTLAFFFFFFFFFPNQYMNIHSQYPTLRAHFHLSLSLTLAMGKPTSRSTSFI</sequence>
<evidence type="ECO:0000313" key="3">
    <source>
        <dbReference type="Proteomes" id="UP001141552"/>
    </source>
</evidence>
<organism evidence="2 3">
    <name type="scientific">Turnera subulata</name>
    <dbReference type="NCBI Taxonomy" id="218843"/>
    <lineage>
        <taxon>Eukaryota</taxon>
        <taxon>Viridiplantae</taxon>
        <taxon>Streptophyta</taxon>
        <taxon>Embryophyta</taxon>
        <taxon>Tracheophyta</taxon>
        <taxon>Spermatophyta</taxon>
        <taxon>Magnoliopsida</taxon>
        <taxon>eudicotyledons</taxon>
        <taxon>Gunneridae</taxon>
        <taxon>Pentapetalae</taxon>
        <taxon>rosids</taxon>
        <taxon>fabids</taxon>
        <taxon>Malpighiales</taxon>
        <taxon>Passifloraceae</taxon>
        <taxon>Turnera</taxon>
    </lineage>
</organism>
<reference evidence="2" key="1">
    <citation type="submission" date="2022-02" db="EMBL/GenBank/DDBJ databases">
        <authorList>
            <person name="Henning P.M."/>
            <person name="McCubbin A.G."/>
            <person name="Shore J.S."/>
        </authorList>
    </citation>
    <scope>NUCLEOTIDE SEQUENCE</scope>
    <source>
        <strain evidence="2">F60SS</strain>
        <tissue evidence="2">Leaves</tissue>
    </source>
</reference>
<evidence type="ECO:0000313" key="2">
    <source>
        <dbReference type="EMBL" id="KAJ4844928.1"/>
    </source>
</evidence>
<gene>
    <name evidence="2" type="ORF">Tsubulata_038538</name>
</gene>
<dbReference type="EMBL" id="JAKUCV010001832">
    <property type="protein sequence ID" value="KAJ4844928.1"/>
    <property type="molecule type" value="Genomic_DNA"/>
</dbReference>
<dbReference type="AlphaFoldDB" id="A0A9Q0G848"/>